<dbReference type="STRING" id="51028.A0A0N4UZ69"/>
<gene>
    <name evidence="8" type="ORF">EVEC_LOCUS2614</name>
</gene>
<dbReference type="SUPFAM" id="SSF47113">
    <property type="entry name" value="Histone-fold"/>
    <property type="match status" value="1"/>
</dbReference>
<dbReference type="InterPro" id="IPR009072">
    <property type="entry name" value="Histone-fold"/>
</dbReference>
<dbReference type="WBParaSite" id="EVEC_0000290601-mRNA-1">
    <property type="protein sequence ID" value="EVEC_0000290601-mRNA-1"/>
    <property type="gene ID" value="EVEC_0000290601"/>
</dbReference>
<comment type="function">
    <text evidence="1">Core component of nucleosome. Nucleosomes wrap and compact DNA into chromatin, limiting DNA accessibility to the cellular machineries which require DNA as a template. Histones thereby play a central role in transcription regulation, DNA repair, DNA replication and chromosomal stability. DNA accessibility is regulated via a complex set of post-translational modifications of histones, also called histone code, and nucleosome remodeling.</text>
</comment>
<organism evidence="10">
    <name type="scientific">Enterobius vermicularis</name>
    <name type="common">Human pinworm</name>
    <dbReference type="NCBI Taxonomy" id="51028"/>
    <lineage>
        <taxon>Eukaryota</taxon>
        <taxon>Metazoa</taxon>
        <taxon>Ecdysozoa</taxon>
        <taxon>Nematoda</taxon>
        <taxon>Chromadorea</taxon>
        <taxon>Rhabditida</taxon>
        <taxon>Spirurina</taxon>
        <taxon>Oxyuridomorpha</taxon>
        <taxon>Oxyuroidea</taxon>
        <taxon>Oxyuridae</taxon>
        <taxon>Enterobius</taxon>
    </lineage>
</organism>
<dbReference type="PANTHER" id="PTHR23430">
    <property type="entry name" value="HISTONE H2A"/>
    <property type="match status" value="1"/>
</dbReference>
<keyword evidence="6 7" id="KW-0539">Nucleus</keyword>
<evidence type="ECO:0000256" key="5">
    <source>
        <dbReference type="ARBA" id="ARBA00022454"/>
    </source>
</evidence>
<dbReference type="EMBL" id="UXUI01007416">
    <property type="protein sequence ID" value="VDD87471.1"/>
    <property type="molecule type" value="Genomic_DNA"/>
</dbReference>
<evidence type="ECO:0000313" key="9">
    <source>
        <dbReference type="Proteomes" id="UP000274131"/>
    </source>
</evidence>
<dbReference type="GO" id="GO:0003677">
    <property type="term" value="F:DNA binding"/>
    <property type="evidence" value="ECO:0007669"/>
    <property type="project" value="UniProtKB-KW"/>
</dbReference>
<keyword evidence="5 7" id="KW-0158">Chromosome</keyword>
<dbReference type="OrthoDB" id="5918422at2759"/>
<name>A0A0N4UZ69_ENTVE</name>
<dbReference type="Proteomes" id="UP000274131">
    <property type="component" value="Unassembled WGS sequence"/>
</dbReference>
<comment type="subcellular location">
    <subcellularLocation>
        <location evidence="3">Chromosome</location>
    </subcellularLocation>
    <subcellularLocation>
        <location evidence="2 7">Nucleus</location>
    </subcellularLocation>
</comment>
<dbReference type="InterPro" id="IPR002119">
    <property type="entry name" value="Histone_H2A"/>
</dbReference>
<dbReference type="CDD" id="cd00074">
    <property type="entry name" value="HFD_H2A"/>
    <property type="match status" value="1"/>
</dbReference>
<evidence type="ECO:0000313" key="8">
    <source>
        <dbReference type="EMBL" id="VDD87471.1"/>
    </source>
</evidence>
<keyword evidence="9" id="KW-1185">Reference proteome</keyword>
<accession>A0A0N4UZ69</accession>
<evidence type="ECO:0000256" key="4">
    <source>
        <dbReference type="ARBA" id="ARBA00010691"/>
    </source>
</evidence>
<comment type="subunit">
    <text evidence="7">The nucleosome is a histone octamer containing two molecules each of H2A, H2B, H3 and H4 assembled in one H3-H4 heterotetramer and two H2A-H2B heterodimers. The octamer wraps approximately 147 bp of DNA.</text>
</comment>
<keyword evidence="7" id="KW-0238">DNA-binding</keyword>
<dbReference type="GO" id="GO:0030527">
    <property type="term" value="F:structural constituent of chromatin"/>
    <property type="evidence" value="ECO:0007669"/>
    <property type="project" value="InterPro"/>
</dbReference>
<dbReference type="Gene3D" id="1.10.20.10">
    <property type="entry name" value="Histone, subunit A"/>
    <property type="match status" value="1"/>
</dbReference>
<dbReference type="GO" id="GO:0005634">
    <property type="term" value="C:nucleus"/>
    <property type="evidence" value="ECO:0007669"/>
    <property type="project" value="UniProtKB-SubCell"/>
</dbReference>
<evidence type="ECO:0000256" key="6">
    <source>
        <dbReference type="ARBA" id="ARBA00023242"/>
    </source>
</evidence>
<sequence>MRVASILKRKKGSTGQIWNTGIVKVGGNFRCPQYEEEEERRKNCVLKYREASRVTYLNHAESGRYKEGEANSAKAKTRSVRAGLQSSVGIIYRSLRKANYAERVAVDDHVYLAAVLEHLVAEVLEPAGSATRDNKKSRINLRHLQLVVRNNKKLNKIFHAIVAQNGVLPKLNAAFLREDF</sequence>
<evidence type="ECO:0000256" key="1">
    <source>
        <dbReference type="ARBA" id="ARBA00002001"/>
    </source>
</evidence>
<evidence type="ECO:0000256" key="3">
    <source>
        <dbReference type="ARBA" id="ARBA00004286"/>
    </source>
</evidence>
<reference evidence="8 9" key="2">
    <citation type="submission" date="2018-10" db="EMBL/GenBank/DDBJ databases">
        <authorList>
            <consortium name="Pathogen Informatics"/>
        </authorList>
    </citation>
    <scope>NUCLEOTIDE SEQUENCE [LARGE SCALE GENOMIC DNA]</scope>
</reference>
<dbReference type="PRINTS" id="PR00620">
    <property type="entry name" value="HISTONEH2A"/>
</dbReference>
<proteinExistence type="inferred from homology"/>
<dbReference type="FunFam" id="1.10.20.10:FF:000103">
    <property type="entry name" value="Histone H2A type 1"/>
    <property type="match status" value="1"/>
</dbReference>
<dbReference type="GO" id="GO:0046982">
    <property type="term" value="F:protein heterodimerization activity"/>
    <property type="evidence" value="ECO:0007669"/>
    <property type="project" value="InterPro"/>
</dbReference>
<protein>
    <recommendedName>
        <fullName evidence="7">Histone H2A</fullName>
    </recommendedName>
</protein>
<comment type="similarity">
    <text evidence="4 7">Belongs to the histone H2A family.</text>
</comment>
<evidence type="ECO:0000256" key="7">
    <source>
        <dbReference type="RuleBase" id="RU003767"/>
    </source>
</evidence>
<keyword evidence="7" id="KW-0544">Nucleosome core</keyword>
<dbReference type="GO" id="GO:0000786">
    <property type="term" value="C:nucleosome"/>
    <property type="evidence" value="ECO:0007669"/>
    <property type="project" value="UniProtKB-KW"/>
</dbReference>
<dbReference type="AlphaFoldDB" id="A0A0N4UZ69"/>
<reference evidence="10" key="1">
    <citation type="submission" date="2017-02" db="UniProtKB">
        <authorList>
            <consortium name="WormBaseParasite"/>
        </authorList>
    </citation>
    <scope>IDENTIFICATION</scope>
</reference>
<dbReference type="SMART" id="SM00414">
    <property type="entry name" value="H2A"/>
    <property type="match status" value="1"/>
</dbReference>
<evidence type="ECO:0000313" key="10">
    <source>
        <dbReference type="WBParaSite" id="EVEC_0000290601-mRNA-1"/>
    </source>
</evidence>
<evidence type="ECO:0000256" key="2">
    <source>
        <dbReference type="ARBA" id="ARBA00004123"/>
    </source>
</evidence>